<name>A0A1C3CUK1_9GAMM</name>
<dbReference type="EMBL" id="MBDL01000011">
    <property type="protein sequence ID" value="ODA12450.1"/>
    <property type="molecule type" value="Genomic_DNA"/>
</dbReference>
<keyword evidence="2" id="KW-1185">Reference proteome</keyword>
<protein>
    <submittedName>
        <fullName evidence="1">Uncharacterized protein</fullName>
    </submittedName>
</protein>
<dbReference type="OrthoDB" id="9801077at2"/>
<dbReference type="RefSeq" id="WP_068888961.1">
    <property type="nucleotide sequence ID" value="NZ_CBCRUU010000014.1"/>
</dbReference>
<dbReference type="Proteomes" id="UP000186553">
    <property type="component" value="Unassembled WGS sequence"/>
</dbReference>
<evidence type="ECO:0000313" key="1">
    <source>
        <dbReference type="EMBL" id="ODA12450.1"/>
    </source>
</evidence>
<sequence>MQPISKKNLLELINAELKKHPDHDGKTLVKDVEQNCDNSFEYKFDVVLSDMYQMIYSGEMTGYIAPIFDENFLLIG</sequence>
<dbReference type="AlphaFoldDB" id="A0A1C3CUK1"/>
<evidence type="ECO:0000313" key="2">
    <source>
        <dbReference type="Proteomes" id="UP000186553"/>
    </source>
</evidence>
<accession>A0A1C3CUK1</accession>
<dbReference type="STRING" id="1891224.BBP83_11215"/>
<organism evidence="1 2">
    <name type="scientific">Acinetobacter celticus</name>
    <dbReference type="NCBI Taxonomy" id="1891224"/>
    <lineage>
        <taxon>Bacteria</taxon>
        <taxon>Pseudomonadati</taxon>
        <taxon>Pseudomonadota</taxon>
        <taxon>Gammaproteobacteria</taxon>
        <taxon>Moraxellales</taxon>
        <taxon>Moraxellaceae</taxon>
        <taxon>Acinetobacter</taxon>
    </lineage>
</organism>
<reference evidence="1 2" key="1">
    <citation type="submission" date="2016-07" db="EMBL/GenBank/DDBJ databases">
        <title>Acinetobacter sp. ANC 4603.</title>
        <authorList>
            <person name="Radolfova-Krizova L."/>
            <person name="Nemec A."/>
        </authorList>
    </citation>
    <scope>NUCLEOTIDE SEQUENCE [LARGE SCALE GENOMIC DNA]</scope>
    <source>
        <strain evidence="1 2">ANC 4603</strain>
    </source>
</reference>
<proteinExistence type="predicted"/>
<comment type="caution">
    <text evidence="1">The sequence shown here is derived from an EMBL/GenBank/DDBJ whole genome shotgun (WGS) entry which is preliminary data.</text>
</comment>
<gene>
    <name evidence="1" type="ORF">BBP83_11215</name>
</gene>